<evidence type="ECO:0000256" key="1">
    <source>
        <dbReference type="SAM" id="MobiDB-lite"/>
    </source>
</evidence>
<proteinExistence type="predicted"/>
<organism evidence="2 3">
    <name type="scientific">Ascobolus immersus RN42</name>
    <dbReference type="NCBI Taxonomy" id="1160509"/>
    <lineage>
        <taxon>Eukaryota</taxon>
        <taxon>Fungi</taxon>
        <taxon>Dikarya</taxon>
        <taxon>Ascomycota</taxon>
        <taxon>Pezizomycotina</taxon>
        <taxon>Pezizomycetes</taxon>
        <taxon>Pezizales</taxon>
        <taxon>Ascobolaceae</taxon>
        <taxon>Ascobolus</taxon>
    </lineage>
</organism>
<feature type="compositionally biased region" description="Basic and acidic residues" evidence="1">
    <location>
        <begin position="118"/>
        <end position="128"/>
    </location>
</feature>
<dbReference type="EMBL" id="ML119655">
    <property type="protein sequence ID" value="RPA85182.1"/>
    <property type="molecule type" value="Genomic_DNA"/>
</dbReference>
<reference evidence="2 3" key="1">
    <citation type="journal article" date="2018" name="Nat. Ecol. Evol.">
        <title>Pezizomycetes genomes reveal the molecular basis of ectomycorrhizal truffle lifestyle.</title>
        <authorList>
            <person name="Murat C."/>
            <person name="Payen T."/>
            <person name="Noel B."/>
            <person name="Kuo A."/>
            <person name="Morin E."/>
            <person name="Chen J."/>
            <person name="Kohler A."/>
            <person name="Krizsan K."/>
            <person name="Balestrini R."/>
            <person name="Da Silva C."/>
            <person name="Montanini B."/>
            <person name="Hainaut M."/>
            <person name="Levati E."/>
            <person name="Barry K.W."/>
            <person name="Belfiori B."/>
            <person name="Cichocki N."/>
            <person name="Clum A."/>
            <person name="Dockter R.B."/>
            <person name="Fauchery L."/>
            <person name="Guy J."/>
            <person name="Iotti M."/>
            <person name="Le Tacon F."/>
            <person name="Lindquist E.A."/>
            <person name="Lipzen A."/>
            <person name="Malagnac F."/>
            <person name="Mello A."/>
            <person name="Molinier V."/>
            <person name="Miyauchi S."/>
            <person name="Poulain J."/>
            <person name="Riccioni C."/>
            <person name="Rubini A."/>
            <person name="Sitrit Y."/>
            <person name="Splivallo R."/>
            <person name="Traeger S."/>
            <person name="Wang M."/>
            <person name="Zifcakova L."/>
            <person name="Wipf D."/>
            <person name="Zambonelli A."/>
            <person name="Paolocci F."/>
            <person name="Nowrousian M."/>
            <person name="Ottonello S."/>
            <person name="Baldrian P."/>
            <person name="Spatafora J.W."/>
            <person name="Henrissat B."/>
            <person name="Nagy L.G."/>
            <person name="Aury J.M."/>
            <person name="Wincker P."/>
            <person name="Grigoriev I.V."/>
            <person name="Bonfante P."/>
            <person name="Martin F.M."/>
        </authorList>
    </citation>
    <scope>NUCLEOTIDE SEQUENCE [LARGE SCALE GENOMIC DNA]</scope>
    <source>
        <strain evidence="2 3">RN42</strain>
    </source>
</reference>
<name>A0A3N4IG95_ASCIM</name>
<dbReference type="AlphaFoldDB" id="A0A3N4IG95"/>
<sequence length="355" mass="39545">MAIIAKNKSTKIVKKNVVRQRFLRRQLGNLYLRRDPAVKEWITKDLVEILRKNVGRKRRRPRIRSVRYIYHDAGAEESTTEEVSETAVAPVPAPAPAPAPAAPGPSASASDNGTFPDSESRHGSSYERKELPKVCEQCSVAGGVDTCRHTKALSLLPGPETDSNLGTVFLAYQYDHALIHTSPHLLVALVRPDHAPISQCSLTQSRLGRNGQDAYERPGWHTSSSRSHQEVISMIRGIYIRNPGELPRILCRMRSILCPVELLRSKTLPEVQRNLGASLCSKEQFGLSLPQSTPAIRQRLFSLTEEYQSDIYGSTYTPPKAAKVCAERAPEFSLFSHIKKHQTTTGTFWLITTKA</sequence>
<accession>A0A3N4IG95</accession>
<evidence type="ECO:0000313" key="3">
    <source>
        <dbReference type="Proteomes" id="UP000275078"/>
    </source>
</evidence>
<protein>
    <submittedName>
        <fullName evidence="2">Uncharacterized protein</fullName>
    </submittedName>
</protein>
<gene>
    <name evidence="2" type="ORF">BJ508DRAFT_303216</name>
</gene>
<feature type="compositionally biased region" description="Pro residues" evidence="1">
    <location>
        <begin position="91"/>
        <end position="103"/>
    </location>
</feature>
<feature type="region of interest" description="Disordered" evidence="1">
    <location>
        <begin position="75"/>
        <end position="128"/>
    </location>
</feature>
<keyword evidence="3" id="KW-1185">Reference proteome</keyword>
<dbReference type="Proteomes" id="UP000275078">
    <property type="component" value="Unassembled WGS sequence"/>
</dbReference>
<evidence type="ECO:0000313" key="2">
    <source>
        <dbReference type="EMBL" id="RPA85182.1"/>
    </source>
</evidence>